<comment type="caution">
    <text evidence="3">The sequence shown here is derived from an EMBL/GenBank/DDBJ whole genome shotgun (WGS) entry which is preliminary data.</text>
</comment>
<dbReference type="NCBIfam" id="TIGR01906">
    <property type="entry name" value="integ_TIGR01906"/>
    <property type="match status" value="1"/>
</dbReference>
<feature type="region of interest" description="Disordered" evidence="1">
    <location>
        <begin position="1"/>
        <end position="197"/>
    </location>
</feature>
<feature type="transmembrane region" description="Helical" evidence="2">
    <location>
        <begin position="209"/>
        <end position="235"/>
    </location>
</feature>
<gene>
    <name evidence="3" type="ORF">ACFO0G_06715</name>
</gene>
<feature type="compositionally biased region" description="Basic and acidic residues" evidence="1">
    <location>
        <begin position="422"/>
        <end position="434"/>
    </location>
</feature>
<keyword evidence="2" id="KW-1133">Transmembrane helix</keyword>
<keyword evidence="2" id="KW-0812">Transmembrane</keyword>
<feature type="transmembrane region" description="Helical" evidence="2">
    <location>
        <begin position="299"/>
        <end position="322"/>
    </location>
</feature>
<dbReference type="Proteomes" id="UP001595778">
    <property type="component" value="Unassembled WGS sequence"/>
</dbReference>
<feature type="compositionally biased region" description="Basic and acidic residues" evidence="1">
    <location>
        <begin position="95"/>
        <end position="105"/>
    </location>
</feature>
<keyword evidence="4" id="KW-1185">Reference proteome</keyword>
<evidence type="ECO:0000313" key="3">
    <source>
        <dbReference type="EMBL" id="MFC4395780.1"/>
    </source>
</evidence>
<protein>
    <submittedName>
        <fullName evidence="3">TIGR01906 family membrane protein</fullName>
    </submittedName>
</protein>
<feature type="compositionally biased region" description="Low complexity" evidence="1">
    <location>
        <begin position="120"/>
        <end position="156"/>
    </location>
</feature>
<feature type="compositionally biased region" description="Basic and acidic residues" evidence="1">
    <location>
        <begin position="180"/>
        <end position="192"/>
    </location>
</feature>
<evidence type="ECO:0000256" key="1">
    <source>
        <dbReference type="SAM" id="MobiDB-lite"/>
    </source>
</evidence>
<dbReference type="EMBL" id="JBHSDQ010000002">
    <property type="protein sequence ID" value="MFC4395780.1"/>
    <property type="molecule type" value="Genomic_DNA"/>
</dbReference>
<feature type="region of interest" description="Disordered" evidence="1">
    <location>
        <begin position="421"/>
        <end position="448"/>
    </location>
</feature>
<keyword evidence="2" id="KW-0472">Membrane</keyword>
<dbReference type="RefSeq" id="WP_376976855.1">
    <property type="nucleotide sequence ID" value="NZ_JBHSDQ010000002.1"/>
</dbReference>
<proteinExistence type="predicted"/>
<dbReference type="InterPro" id="IPR010178">
    <property type="entry name" value="Lit"/>
</dbReference>
<feature type="transmembrane region" description="Helical" evidence="2">
    <location>
        <begin position="393"/>
        <end position="414"/>
    </location>
</feature>
<evidence type="ECO:0000313" key="4">
    <source>
        <dbReference type="Proteomes" id="UP001595778"/>
    </source>
</evidence>
<reference evidence="4" key="1">
    <citation type="journal article" date="2019" name="Int. J. Syst. Evol. Microbiol.">
        <title>The Global Catalogue of Microorganisms (GCM) 10K type strain sequencing project: providing services to taxonomists for standard genome sequencing and annotation.</title>
        <authorList>
            <consortium name="The Broad Institute Genomics Platform"/>
            <consortium name="The Broad Institute Genome Sequencing Center for Infectious Disease"/>
            <person name="Wu L."/>
            <person name="Ma J."/>
        </authorList>
    </citation>
    <scope>NUCLEOTIDE SEQUENCE [LARGE SCALE GENOMIC DNA]</scope>
    <source>
        <strain evidence="4">PJ61</strain>
    </source>
</reference>
<evidence type="ECO:0000256" key="2">
    <source>
        <dbReference type="SAM" id="Phobius"/>
    </source>
</evidence>
<feature type="transmembrane region" description="Helical" evidence="2">
    <location>
        <begin position="334"/>
        <end position="356"/>
    </location>
</feature>
<accession>A0ABV8WIG3</accession>
<sequence length="448" mass="47888">MNDETPARAKSAAPQPEPLLDTSGDSDEPAFSWLAPTDADTSDGDKPNADQSDADKPNAYKTSADKTPGGRTAGGMSDRTIPSGDGPGRGVDGGDSDREARRDTRNAAQPETRADRKAAEAAVGSSALGAAASARPAAGRPAAGASTAGSSTPGSSPDERDDSDSPVFKEPLPTSALHVRPPEEEVERRNAQRESAANAKPVAPRVMQVLLAVIYPFILLILAVRAVTSPLFLWVEYNRPGFPGDGYGFNTDDRMTYGSYAVDYLSNWAGPRYLGDLVNRGGEKLFKDGEVSHMADVKVVILSTFGAGVALLLLALIAILYLRKRSTGGIRRGLFAGSIITLVLILGLGTLAALGWQQFFTEFHRIFFADGSWTFSLDDTLIRLFPSQFWMDAGIAIAAMVLVASIVTLVLTWPTRRRRGVVRREEPAKAGREEADQETPEQEKAAQP</sequence>
<feature type="compositionally biased region" description="Basic and acidic residues" evidence="1">
    <location>
        <begin position="43"/>
        <end position="58"/>
    </location>
</feature>
<organism evidence="3 4">
    <name type="scientific">Arthrobacter sedimenti</name>
    <dbReference type="NCBI Taxonomy" id="2694931"/>
    <lineage>
        <taxon>Bacteria</taxon>
        <taxon>Bacillati</taxon>
        <taxon>Actinomycetota</taxon>
        <taxon>Actinomycetes</taxon>
        <taxon>Micrococcales</taxon>
        <taxon>Micrococcaceae</taxon>
        <taxon>Arthrobacter</taxon>
    </lineage>
</organism>
<name>A0ABV8WIG3_9MICC</name>
<dbReference type="Pfam" id="PF07314">
    <property type="entry name" value="Lit"/>
    <property type="match status" value="1"/>
</dbReference>